<sequence>MKNIVLSLFAIFFTGVAISQTFEGVIEFKIEAPGESESVQSMMPKKSVSYIKGKMVRTVITSPMAGEMVTIVDGEKGKTYQLLDIMGSKKCIVVNTEENNQDYQINYLDETKEIVGYECKKVEIIHDENVAIAWVTDKIKANTQNQLGKKLKGFPLSYEMSNQGMEMILTAVKVEKKKIDDDNFVVPSEYEKISMEEAQQMMQGQ</sequence>
<dbReference type="Proteomes" id="UP000435357">
    <property type="component" value="Unassembled WGS sequence"/>
</dbReference>
<keyword evidence="3" id="KW-1185">Reference proteome</keyword>
<dbReference type="Pfam" id="PF14371">
    <property type="entry name" value="DUF4412"/>
    <property type="match status" value="1"/>
</dbReference>
<evidence type="ECO:0000259" key="1">
    <source>
        <dbReference type="Pfam" id="PF14371"/>
    </source>
</evidence>
<proteinExistence type="predicted"/>
<name>A0A6N6MAV5_9FLAO</name>
<evidence type="ECO:0000313" key="3">
    <source>
        <dbReference type="Proteomes" id="UP000435357"/>
    </source>
</evidence>
<evidence type="ECO:0000313" key="2">
    <source>
        <dbReference type="EMBL" id="KAB1064376.1"/>
    </source>
</evidence>
<reference evidence="2 3" key="1">
    <citation type="submission" date="2019-09" db="EMBL/GenBank/DDBJ databases">
        <title>Genomes of Cryomorphaceae.</title>
        <authorList>
            <person name="Bowman J.P."/>
        </authorList>
    </citation>
    <scope>NUCLEOTIDE SEQUENCE [LARGE SCALE GENOMIC DNA]</scope>
    <source>
        <strain evidence="2 3">KCTC 52047</strain>
    </source>
</reference>
<gene>
    <name evidence="2" type="ORF">F3059_06650</name>
</gene>
<comment type="caution">
    <text evidence="2">The sequence shown here is derived from an EMBL/GenBank/DDBJ whole genome shotgun (WGS) entry which is preliminary data.</text>
</comment>
<dbReference type="RefSeq" id="WP_151167481.1">
    <property type="nucleotide sequence ID" value="NZ_WACR01000005.1"/>
</dbReference>
<accession>A0A6N6MAV5</accession>
<organism evidence="2 3">
    <name type="scientific">Salibacter halophilus</name>
    <dbReference type="NCBI Taxonomy" id="1803916"/>
    <lineage>
        <taxon>Bacteria</taxon>
        <taxon>Pseudomonadati</taxon>
        <taxon>Bacteroidota</taxon>
        <taxon>Flavobacteriia</taxon>
        <taxon>Flavobacteriales</taxon>
        <taxon>Salibacteraceae</taxon>
        <taxon>Salibacter</taxon>
    </lineage>
</organism>
<dbReference type="AlphaFoldDB" id="A0A6N6MAV5"/>
<feature type="domain" description="DUF4412" evidence="1">
    <location>
        <begin position="22"/>
        <end position="190"/>
    </location>
</feature>
<dbReference type="InterPro" id="IPR025524">
    <property type="entry name" value="DUF4412"/>
</dbReference>
<dbReference type="OrthoDB" id="676537at2"/>
<dbReference type="EMBL" id="WACR01000005">
    <property type="protein sequence ID" value="KAB1064376.1"/>
    <property type="molecule type" value="Genomic_DNA"/>
</dbReference>
<protein>
    <submittedName>
        <fullName evidence="2">DUF4412 domain-containing protein</fullName>
    </submittedName>
</protein>